<evidence type="ECO:0000256" key="3">
    <source>
        <dbReference type="ARBA" id="ARBA00023211"/>
    </source>
</evidence>
<feature type="domain" description="Metalloenzyme" evidence="6">
    <location>
        <begin position="3"/>
        <end position="394"/>
    </location>
</feature>
<dbReference type="GO" id="GO:0008973">
    <property type="term" value="F:phosphopentomutase activity"/>
    <property type="evidence" value="ECO:0007669"/>
    <property type="project" value="UniProtKB-UniRule"/>
</dbReference>
<dbReference type="GO" id="GO:0009117">
    <property type="term" value="P:nucleotide metabolic process"/>
    <property type="evidence" value="ECO:0007669"/>
    <property type="project" value="UniProtKB-UniRule"/>
</dbReference>
<evidence type="ECO:0000259" key="6">
    <source>
        <dbReference type="Pfam" id="PF01676"/>
    </source>
</evidence>
<dbReference type="Pfam" id="PF01676">
    <property type="entry name" value="Metalloenzyme"/>
    <property type="match status" value="1"/>
</dbReference>
<gene>
    <name evidence="4" type="primary">deoB</name>
    <name evidence="7" type="ORF">IFO71_10680</name>
</gene>
<keyword evidence="8" id="KW-1185">Reference proteome</keyword>
<evidence type="ECO:0000256" key="5">
    <source>
        <dbReference type="NCBIfam" id="TIGR01696"/>
    </source>
</evidence>
<dbReference type="Gene3D" id="3.30.70.1250">
    <property type="entry name" value="Phosphopentomutase"/>
    <property type="match status" value="1"/>
</dbReference>
<comment type="catalytic activity">
    <reaction evidence="4">
        <text>alpha-D-ribose 1-phosphate = D-ribose 5-phosphate</text>
        <dbReference type="Rhea" id="RHEA:18793"/>
        <dbReference type="ChEBI" id="CHEBI:57720"/>
        <dbReference type="ChEBI" id="CHEBI:78346"/>
        <dbReference type="EC" id="5.4.2.7"/>
    </reaction>
</comment>
<dbReference type="RefSeq" id="WP_192029621.1">
    <property type="nucleotide sequence ID" value="NZ_JACYTR010000018.1"/>
</dbReference>
<proteinExistence type="inferred from homology"/>
<comment type="similarity">
    <text evidence="1 4">Belongs to the phosphopentomutase family.</text>
</comment>
<dbReference type="HAMAP" id="MF_00740">
    <property type="entry name" value="Phosphopentomut"/>
    <property type="match status" value="1"/>
</dbReference>
<evidence type="ECO:0000313" key="7">
    <source>
        <dbReference type="EMBL" id="MBD8526202.1"/>
    </source>
</evidence>
<feature type="binding site" evidence="4">
    <location>
        <position position="303"/>
    </location>
    <ligand>
        <name>Mn(2+)</name>
        <dbReference type="ChEBI" id="CHEBI:29035"/>
        <label>2</label>
    </ligand>
</feature>
<feature type="binding site" evidence="4">
    <location>
        <position position="10"/>
    </location>
    <ligand>
        <name>Mn(2+)</name>
        <dbReference type="ChEBI" id="CHEBI:29035"/>
        <label>1</label>
    </ligand>
</feature>
<dbReference type="GO" id="GO:0006018">
    <property type="term" value="P:2-deoxyribose 1-phosphate catabolic process"/>
    <property type="evidence" value="ECO:0007669"/>
    <property type="project" value="UniProtKB-UniRule"/>
</dbReference>
<organism evidence="7 8">
    <name type="scientific">Pseudomarimonas arenosa</name>
    <dbReference type="NCBI Taxonomy" id="2774145"/>
    <lineage>
        <taxon>Bacteria</taxon>
        <taxon>Pseudomonadati</taxon>
        <taxon>Pseudomonadota</taxon>
        <taxon>Gammaproteobacteria</taxon>
        <taxon>Lysobacterales</taxon>
        <taxon>Lysobacteraceae</taxon>
        <taxon>Pseudomarimonas</taxon>
    </lineage>
</organism>
<reference evidence="7 8" key="1">
    <citation type="submission" date="2020-09" db="EMBL/GenBank/DDBJ databases">
        <title>Pseudoxanthomonas sp. CAU 1598 isolated from sand of Yaerae Beach.</title>
        <authorList>
            <person name="Kim W."/>
        </authorList>
    </citation>
    <scope>NUCLEOTIDE SEQUENCE [LARGE SCALE GENOMIC DNA]</scope>
    <source>
        <strain evidence="7 8">CAU 1598</strain>
    </source>
</reference>
<dbReference type="AlphaFoldDB" id="A0AAW3ZMB1"/>
<evidence type="ECO:0000256" key="2">
    <source>
        <dbReference type="ARBA" id="ARBA00022723"/>
    </source>
</evidence>
<dbReference type="PANTHER" id="PTHR21110">
    <property type="entry name" value="PHOSPHOPENTOMUTASE"/>
    <property type="match status" value="1"/>
</dbReference>
<evidence type="ECO:0000313" key="8">
    <source>
        <dbReference type="Proteomes" id="UP000613768"/>
    </source>
</evidence>
<comment type="cofactor">
    <cofactor evidence="4">
        <name>Mn(2+)</name>
        <dbReference type="ChEBI" id="CHEBI:29035"/>
    </cofactor>
    <text evidence="4">Binds 2 manganese ions.</text>
</comment>
<dbReference type="NCBIfam" id="TIGR01696">
    <property type="entry name" value="deoB"/>
    <property type="match status" value="1"/>
</dbReference>
<dbReference type="GO" id="GO:0005829">
    <property type="term" value="C:cytosol"/>
    <property type="evidence" value="ECO:0007669"/>
    <property type="project" value="TreeGrafter"/>
</dbReference>
<feature type="binding site" evidence="4">
    <location>
        <position position="345"/>
    </location>
    <ligand>
        <name>Mn(2+)</name>
        <dbReference type="ChEBI" id="CHEBI:29035"/>
        <label>1</label>
    </ligand>
</feature>
<protein>
    <recommendedName>
        <fullName evidence="4 5">Phosphopentomutase</fullName>
        <ecNumber evidence="4 5">5.4.2.7</ecNumber>
    </recommendedName>
    <alternativeName>
        <fullName evidence="4">Phosphodeoxyribomutase</fullName>
    </alternativeName>
</protein>
<comment type="pathway">
    <text evidence="4">Carbohydrate degradation; 2-deoxy-D-ribose 1-phosphate degradation; D-glyceraldehyde 3-phosphate and acetaldehyde from 2-deoxy-alpha-D-ribose 1-phosphate: step 1/2.</text>
</comment>
<dbReference type="GO" id="GO:0030145">
    <property type="term" value="F:manganese ion binding"/>
    <property type="evidence" value="ECO:0007669"/>
    <property type="project" value="UniProtKB-UniRule"/>
</dbReference>
<dbReference type="InterPro" id="IPR006124">
    <property type="entry name" value="Metalloenzyme"/>
</dbReference>
<accession>A0AAW3ZMB1</accession>
<comment type="subcellular location">
    <subcellularLocation>
        <location evidence="4">Cytoplasm</location>
    </subcellularLocation>
</comment>
<dbReference type="InterPro" id="IPR024052">
    <property type="entry name" value="Phosphopentomutase_DeoB_cap_sf"/>
</dbReference>
<dbReference type="CDD" id="cd16009">
    <property type="entry name" value="PPM"/>
    <property type="match status" value="1"/>
</dbReference>
<dbReference type="GO" id="GO:0043094">
    <property type="term" value="P:metabolic compound salvage"/>
    <property type="evidence" value="ECO:0007669"/>
    <property type="project" value="UniProtKB-UniRule"/>
</dbReference>
<dbReference type="SUPFAM" id="SSF143856">
    <property type="entry name" value="DeoB insert domain-like"/>
    <property type="match status" value="1"/>
</dbReference>
<dbReference type="SUPFAM" id="SSF53649">
    <property type="entry name" value="Alkaline phosphatase-like"/>
    <property type="match status" value="1"/>
</dbReference>
<keyword evidence="4 7" id="KW-0413">Isomerase</keyword>
<dbReference type="InterPro" id="IPR010045">
    <property type="entry name" value="DeoB"/>
</dbReference>
<keyword evidence="4" id="KW-0963">Cytoplasm</keyword>
<dbReference type="Proteomes" id="UP000613768">
    <property type="component" value="Unassembled WGS sequence"/>
</dbReference>
<evidence type="ECO:0000256" key="1">
    <source>
        <dbReference type="ARBA" id="ARBA00010373"/>
    </source>
</evidence>
<dbReference type="GO" id="GO:0000287">
    <property type="term" value="F:magnesium ion binding"/>
    <property type="evidence" value="ECO:0007669"/>
    <property type="project" value="UniProtKB-UniRule"/>
</dbReference>
<keyword evidence="2 4" id="KW-0479">Metal-binding</keyword>
<sequence length="425" mass="45707">MSRVLWLVLDSLGIGAAPDAARFGDAGSNTFGHIAEWCARPQSEQGRGQPLQIPTLQKLGLGRAAELVAGRTLPGVANSVNPIASWGAACERSTGKDTVSGHWELCGLPVEFEWGYFRSPSESFPTELVDALQMAAGCAGLLGRCHASGTEIIQRLGAEHLATGWPIVYTSADSVLQIAAHEQRFGLQRLYALCQRARDLVDAYSIGRVIARPFSGAPERGFVRTPQRRDWAVPPPAPTLLNALQAAGHRVCAIGKIDDIFAGRGISESIKAHGIHALMQASLRALQESPECSLVFCNLVDFDQDFGHRRDVAGYAAALEEFDRLLSICLAGWRAQDLLVLSADHGNDPTWPGSDHTREWVPVLAYSPQLPAGSIGLRSSFADVGQSLASWFGLAPLAFGRSFLSAAPVAEPVLDCHHYAFQRSP</sequence>
<comment type="catalytic activity">
    <reaction evidence="4">
        <text>2-deoxy-alpha-D-ribose 1-phosphate = 2-deoxy-D-ribose 5-phosphate</text>
        <dbReference type="Rhea" id="RHEA:27658"/>
        <dbReference type="ChEBI" id="CHEBI:57259"/>
        <dbReference type="ChEBI" id="CHEBI:62877"/>
        <dbReference type="EC" id="5.4.2.7"/>
    </reaction>
</comment>
<evidence type="ECO:0000256" key="4">
    <source>
        <dbReference type="HAMAP-Rule" id="MF_00740"/>
    </source>
</evidence>
<dbReference type="InterPro" id="IPR017850">
    <property type="entry name" value="Alkaline_phosphatase_core_sf"/>
</dbReference>
<dbReference type="NCBIfam" id="NF003766">
    <property type="entry name" value="PRK05362.1"/>
    <property type="match status" value="1"/>
</dbReference>
<name>A0AAW3ZMB1_9GAMM</name>
<dbReference type="Gene3D" id="3.40.720.10">
    <property type="entry name" value="Alkaline Phosphatase, subunit A"/>
    <property type="match status" value="1"/>
</dbReference>
<feature type="binding site" evidence="4">
    <location>
        <position position="344"/>
    </location>
    <ligand>
        <name>Mn(2+)</name>
        <dbReference type="ChEBI" id="CHEBI:29035"/>
        <label>1</label>
    </ligand>
</feature>
<keyword evidence="3 4" id="KW-0464">Manganese</keyword>
<comment type="caution">
    <text evidence="7">The sequence shown here is derived from an EMBL/GenBank/DDBJ whole genome shotgun (WGS) entry which is preliminary data.</text>
</comment>
<comment type="function">
    <text evidence="4">Isomerase that catalyzes the conversion of deoxy-ribose 1-phosphate (dRib-1-P) and ribose 1-phosphate (Rib-1-P) to deoxy-ribose 5-phosphate (dRib-5-P) and ribose 5-phosphate (Rib-5-P), respectively.</text>
</comment>
<dbReference type="EMBL" id="JACYTR010000018">
    <property type="protein sequence ID" value="MBD8526202.1"/>
    <property type="molecule type" value="Genomic_DNA"/>
</dbReference>
<feature type="binding site" evidence="4">
    <location>
        <position position="308"/>
    </location>
    <ligand>
        <name>Mn(2+)</name>
        <dbReference type="ChEBI" id="CHEBI:29035"/>
        <label>2</label>
    </ligand>
</feature>
<dbReference type="PIRSF" id="PIRSF001491">
    <property type="entry name" value="Ppentomutase"/>
    <property type="match status" value="1"/>
</dbReference>
<dbReference type="EC" id="5.4.2.7" evidence="4 5"/>
<dbReference type="PANTHER" id="PTHR21110:SF0">
    <property type="entry name" value="PHOSPHOPENTOMUTASE"/>
    <property type="match status" value="1"/>
</dbReference>
<feature type="binding site" evidence="4">
    <location>
        <position position="356"/>
    </location>
    <ligand>
        <name>Mn(2+)</name>
        <dbReference type="ChEBI" id="CHEBI:29035"/>
        <label>2</label>
    </ligand>
</feature>